<evidence type="ECO:0000313" key="3">
    <source>
        <dbReference type="Proteomes" id="UP000034081"/>
    </source>
</evidence>
<feature type="transmembrane region" description="Helical" evidence="1">
    <location>
        <begin position="132"/>
        <end position="152"/>
    </location>
</feature>
<dbReference type="Proteomes" id="UP000034081">
    <property type="component" value="Unassembled WGS sequence"/>
</dbReference>
<gene>
    <name evidence="2" type="ORF">UT08_C0014G0002</name>
</gene>
<proteinExistence type="predicted"/>
<sequence length="208" mass="24393">MTCNCFCFLSILNQVSIKHSFQNFNEKGYRVMVIIDVTLRVILGPLIFIAPIFSTLLVFILDWADGEFFKRAGFSKTRYDGIDKTLDLCWYLFIVLFIAVNPVPNKSLFYILFSYRAIGQFLYLFSKNEKFLFLFPNFFEILFYVYITALAAPNLTEFLYLPNIIFTLSLIIPIVLVREYTLHIKKSNLSWFFTGVTTYWKNSEGENN</sequence>
<feature type="transmembrane region" description="Helical" evidence="1">
    <location>
        <begin position="85"/>
        <end position="102"/>
    </location>
</feature>
<comment type="caution">
    <text evidence="2">The sequence shown here is derived from an EMBL/GenBank/DDBJ whole genome shotgun (WGS) entry which is preliminary data.</text>
</comment>
<evidence type="ECO:0000256" key="1">
    <source>
        <dbReference type="SAM" id="Phobius"/>
    </source>
</evidence>
<evidence type="ECO:0000313" key="2">
    <source>
        <dbReference type="EMBL" id="KKQ84710.1"/>
    </source>
</evidence>
<feature type="transmembrane region" description="Helical" evidence="1">
    <location>
        <begin position="41"/>
        <end position="64"/>
    </location>
</feature>
<dbReference type="AlphaFoldDB" id="A0A0G0LA37"/>
<keyword evidence="1" id="KW-0812">Transmembrane</keyword>
<organism evidence="2 3">
    <name type="scientific">Candidatus Woesebacteria bacterium GW2011_GWB1_38_8</name>
    <dbReference type="NCBI Taxonomy" id="1618570"/>
    <lineage>
        <taxon>Bacteria</taxon>
        <taxon>Candidatus Woeseibacteriota</taxon>
    </lineage>
</organism>
<feature type="transmembrane region" description="Helical" evidence="1">
    <location>
        <begin position="158"/>
        <end position="177"/>
    </location>
</feature>
<keyword evidence="1" id="KW-1133">Transmembrane helix</keyword>
<evidence type="ECO:0008006" key="4">
    <source>
        <dbReference type="Google" id="ProtNLM"/>
    </source>
</evidence>
<accession>A0A0G0LA37</accession>
<keyword evidence="1" id="KW-0472">Membrane</keyword>
<name>A0A0G0LA37_9BACT</name>
<reference evidence="2 3" key="1">
    <citation type="journal article" date="2015" name="Nature">
        <title>rRNA introns, odd ribosomes, and small enigmatic genomes across a large radiation of phyla.</title>
        <authorList>
            <person name="Brown C.T."/>
            <person name="Hug L.A."/>
            <person name="Thomas B.C."/>
            <person name="Sharon I."/>
            <person name="Castelle C.J."/>
            <person name="Singh A."/>
            <person name="Wilkins M.J."/>
            <person name="Williams K.H."/>
            <person name="Banfield J.F."/>
        </authorList>
    </citation>
    <scope>NUCLEOTIDE SEQUENCE [LARGE SCALE GENOMIC DNA]</scope>
</reference>
<dbReference type="EMBL" id="LBVL01000014">
    <property type="protein sequence ID" value="KKQ84710.1"/>
    <property type="molecule type" value="Genomic_DNA"/>
</dbReference>
<protein>
    <recommendedName>
        <fullName evidence="4">CDP-alcohol phosphatidyltransferase</fullName>
    </recommendedName>
</protein>